<protein>
    <submittedName>
        <fullName evidence="1">Uncharacterized protein</fullName>
    </submittedName>
</protein>
<dbReference type="InParanoid" id="G2YQH8"/>
<dbReference type="HOGENOM" id="CLU_2222850_0_0_1"/>
<dbReference type="AlphaFoldDB" id="G2YQH8"/>
<evidence type="ECO:0000313" key="1">
    <source>
        <dbReference type="EMBL" id="CCD53876.1"/>
    </source>
</evidence>
<proteinExistence type="predicted"/>
<sequence>MFCLKQSPHENNATSMQFCNRLIWYKATCSISKTITGCGESKQRDPKFTLYELSWAQIQNSTSPQGNISLLNKSLHKDGVFSRYPDIWSMKDETVQHLLTSKCQYA</sequence>
<accession>G2YQH8</accession>
<gene>
    <name evidence="1" type="ORF">BofuT4_P130560.1</name>
</gene>
<evidence type="ECO:0000313" key="2">
    <source>
        <dbReference type="Proteomes" id="UP000008177"/>
    </source>
</evidence>
<reference evidence="2" key="1">
    <citation type="journal article" date="2011" name="PLoS Genet.">
        <title>Genomic analysis of the necrotrophic fungal pathogens Sclerotinia sclerotiorum and Botrytis cinerea.</title>
        <authorList>
            <person name="Amselem J."/>
            <person name="Cuomo C.A."/>
            <person name="van Kan J.A."/>
            <person name="Viaud M."/>
            <person name="Benito E.P."/>
            <person name="Couloux A."/>
            <person name="Coutinho P.M."/>
            <person name="de Vries R.P."/>
            <person name="Dyer P.S."/>
            <person name="Fillinger S."/>
            <person name="Fournier E."/>
            <person name="Gout L."/>
            <person name="Hahn M."/>
            <person name="Kohn L."/>
            <person name="Lapalu N."/>
            <person name="Plummer K.M."/>
            <person name="Pradier J.M."/>
            <person name="Quevillon E."/>
            <person name="Sharon A."/>
            <person name="Simon A."/>
            <person name="ten Have A."/>
            <person name="Tudzynski B."/>
            <person name="Tudzynski P."/>
            <person name="Wincker P."/>
            <person name="Andrew M."/>
            <person name="Anthouard V."/>
            <person name="Beever R.E."/>
            <person name="Beffa R."/>
            <person name="Benoit I."/>
            <person name="Bouzid O."/>
            <person name="Brault B."/>
            <person name="Chen Z."/>
            <person name="Choquer M."/>
            <person name="Collemare J."/>
            <person name="Cotton P."/>
            <person name="Danchin E.G."/>
            <person name="Da Silva C."/>
            <person name="Gautier A."/>
            <person name="Giraud C."/>
            <person name="Giraud T."/>
            <person name="Gonzalez C."/>
            <person name="Grossetete S."/>
            <person name="Guldener U."/>
            <person name="Henrissat B."/>
            <person name="Howlett B.J."/>
            <person name="Kodira C."/>
            <person name="Kretschmer M."/>
            <person name="Lappartient A."/>
            <person name="Leroch M."/>
            <person name="Levis C."/>
            <person name="Mauceli E."/>
            <person name="Neuveglise C."/>
            <person name="Oeser B."/>
            <person name="Pearson M."/>
            <person name="Poulain J."/>
            <person name="Poussereau N."/>
            <person name="Quesneville H."/>
            <person name="Rascle C."/>
            <person name="Schumacher J."/>
            <person name="Segurens B."/>
            <person name="Sexton A."/>
            <person name="Silva E."/>
            <person name="Sirven C."/>
            <person name="Soanes D.M."/>
            <person name="Talbot N.J."/>
            <person name="Templeton M."/>
            <person name="Yandava C."/>
            <person name="Yarden O."/>
            <person name="Zeng Q."/>
            <person name="Rollins J.A."/>
            <person name="Lebrun M.H."/>
            <person name="Dickman M."/>
        </authorList>
    </citation>
    <scope>NUCLEOTIDE SEQUENCE [LARGE SCALE GENOMIC DNA]</scope>
    <source>
        <strain evidence="2">T4</strain>
    </source>
</reference>
<organism evidence="1 2">
    <name type="scientific">Botryotinia fuckeliana (strain T4)</name>
    <name type="common">Noble rot fungus</name>
    <name type="synonym">Botrytis cinerea</name>
    <dbReference type="NCBI Taxonomy" id="999810"/>
    <lineage>
        <taxon>Eukaryota</taxon>
        <taxon>Fungi</taxon>
        <taxon>Dikarya</taxon>
        <taxon>Ascomycota</taxon>
        <taxon>Pezizomycotina</taxon>
        <taxon>Leotiomycetes</taxon>
        <taxon>Helotiales</taxon>
        <taxon>Sclerotiniaceae</taxon>
        <taxon>Botrytis</taxon>
    </lineage>
</organism>
<dbReference type="EMBL" id="FQ790349">
    <property type="protein sequence ID" value="CCD53876.1"/>
    <property type="molecule type" value="Genomic_DNA"/>
</dbReference>
<name>G2YQH8_BOTF4</name>
<dbReference type="Proteomes" id="UP000008177">
    <property type="component" value="Unplaced contigs"/>
</dbReference>